<evidence type="ECO:0000256" key="1">
    <source>
        <dbReference type="SAM" id="MobiDB-lite"/>
    </source>
</evidence>
<protein>
    <submittedName>
        <fullName evidence="2">Zinc finger domain protein</fullName>
    </submittedName>
</protein>
<reference evidence="2" key="1">
    <citation type="submission" date="2024-06" db="EMBL/GenBank/DDBJ databases">
        <authorList>
            <person name="Peters D.L."/>
        </authorList>
    </citation>
    <scope>NUCLEOTIDE SEQUENCE</scope>
</reference>
<gene>
    <name evidence="2" type="ORF">ABMZ61_67</name>
</gene>
<name>A0AB39AI15_9VIRU</name>
<feature type="compositionally biased region" description="Polar residues" evidence="1">
    <location>
        <begin position="46"/>
        <end position="55"/>
    </location>
</feature>
<proteinExistence type="predicted"/>
<sequence>MSLHPLLQSMFGVRDGRELVHSPAPQAASKAPQAASKAPGAAVAATRNQPPTQGQIGPAPWDKPPVPKAAMEPYEFTKNHKGVKLVIDNPGASAPITEAYISHVKIVAADKGFAKPTDPSYKWDVLWALPVIGYVSFEAIANVKDCVPPPSVCPCCGHNEVTLIDNSEVYGGVTYGQWPYIYYCSKCEARVGLHRFTHLALGYMADAETRELRKFAKSGFLHWKGSKSWTTNQAYSQLANKLGIPREQCHFRMFDAGMCRKVISMWPELGLPKSYWMK</sequence>
<dbReference type="InterPro" id="IPR021686">
    <property type="entry name" value="DUF3268"/>
</dbReference>
<organism evidence="2">
    <name type="scientific">Pseudomonas phage vB_PaeS_HTN2</name>
    <dbReference type="NCBI Taxonomy" id="3236647"/>
    <lineage>
        <taxon>Viruses</taxon>
    </lineage>
</organism>
<feature type="compositionally biased region" description="Low complexity" evidence="1">
    <location>
        <begin position="23"/>
        <end position="45"/>
    </location>
</feature>
<dbReference type="EMBL" id="PP916319">
    <property type="protein sequence ID" value="XDG30380.1"/>
    <property type="molecule type" value="Genomic_DNA"/>
</dbReference>
<feature type="region of interest" description="Disordered" evidence="1">
    <location>
        <begin position="22"/>
        <end position="69"/>
    </location>
</feature>
<dbReference type="Pfam" id="PF11672">
    <property type="entry name" value="DUF3268"/>
    <property type="match status" value="1"/>
</dbReference>
<reference evidence="2" key="2">
    <citation type="submission" date="2024-08" db="EMBL/GenBank/DDBJ databases">
        <title>Characterization of Pseudomonas aeruginosa phages for therapeutic use.</title>
        <authorList>
            <person name="Nour El-Din H."/>
        </authorList>
    </citation>
    <scope>NUCLEOTIDE SEQUENCE</scope>
</reference>
<evidence type="ECO:0000313" key="2">
    <source>
        <dbReference type="EMBL" id="XDG30380.1"/>
    </source>
</evidence>
<accession>A0AB39AI15</accession>